<dbReference type="RefSeq" id="WP_338203666.1">
    <property type="nucleotide sequence ID" value="NZ_JAEKNR010000178.1"/>
</dbReference>
<dbReference type="SUPFAM" id="SSF55103">
    <property type="entry name" value="FAD-linked oxidases, C-terminal domain"/>
    <property type="match status" value="1"/>
</dbReference>
<dbReference type="InterPro" id="IPR016164">
    <property type="entry name" value="FAD-linked_Oxase-like_C"/>
</dbReference>
<accession>A0A934KD53</accession>
<dbReference type="InterPro" id="IPR016166">
    <property type="entry name" value="FAD-bd_PCMH"/>
</dbReference>
<dbReference type="InterPro" id="IPR016169">
    <property type="entry name" value="FAD-bd_PCMH_sub2"/>
</dbReference>
<gene>
    <name evidence="4" type="ORF">JF922_18220</name>
</gene>
<protein>
    <submittedName>
        <fullName evidence="4">FAD-binding oxidoreductase</fullName>
    </submittedName>
</protein>
<comment type="caution">
    <text evidence="4">The sequence shown here is derived from an EMBL/GenBank/DDBJ whole genome shotgun (WGS) entry which is preliminary data.</text>
</comment>
<dbReference type="PROSITE" id="PS51387">
    <property type="entry name" value="FAD_PCMH"/>
    <property type="match status" value="1"/>
</dbReference>
<evidence type="ECO:0000256" key="2">
    <source>
        <dbReference type="ARBA" id="ARBA00022827"/>
    </source>
</evidence>
<dbReference type="InterPro" id="IPR006094">
    <property type="entry name" value="Oxid_FAD_bind_N"/>
</dbReference>
<dbReference type="AlphaFoldDB" id="A0A934KD53"/>
<dbReference type="Gene3D" id="3.30.465.10">
    <property type="match status" value="1"/>
</dbReference>
<keyword evidence="5" id="KW-1185">Reference proteome</keyword>
<evidence type="ECO:0000259" key="3">
    <source>
        <dbReference type="PROSITE" id="PS51387"/>
    </source>
</evidence>
<feature type="domain" description="FAD-binding PCMH-type" evidence="3">
    <location>
        <begin position="2"/>
        <end position="182"/>
    </location>
</feature>
<name>A0A934KD53_9BACT</name>
<proteinExistence type="predicted"/>
<dbReference type="GO" id="GO:0003824">
    <property type="term" value="F:catalytic activity"/>
    <property type="evidence" value="ECO:0007669"/>
    <property type="project" value="InterPro"/>
</dbReference>
<evidence type="ECO:0000313" key="4">
    <source>
        <dbReference type="EMBL" id="MBJ7600000.1"/>
    </source>
</evidence>
<organism evidence="4 5">
    <name type="scientific">Candidatus Nephthysia bennettiae</name>
    <dbReference type="NCBI Taxonomy" id="3127016"/>
    <lineage>
        <taxon>Bacteria</taxon>
        <taxon>Bacillati</taxon>
        <taxon>Candidatus Dormiibacterota</taxon>
        <taxon>Candidatus Dormibacteria</taxon>
        <taxon>Candidatus Dormibacterales</taxon>
        <taxon>Candidatus Dormibacteraceae</taxon>
        <taxon>Candidatus Nephthysia</taxon>
    </lineage>
</organism>
<dbReference type="Proteomes" id="UP000612893">
    <property type="component" value="Unassembled WGS sequence"/>
</dbReference>
<sequence length="370" mass="39514">MVDGVRPKRVERPSSAEQLAEILCTAAAADEAVIPVGGGRALGLGDPPRRFDVAVETCGLNRVLEMSQADLTVSVEAGVKLEDLNAELGKVGQFLPVDPFNSPGHTIGGVLAAALSGPLRLRYGSPRDFTIGLRVALPDGRLASSGGRVVKNVSGYDLNKLHQGALGSLGVIVAASFKVYPRPLHQVSVQTGAGYLDQAWTEARRALALPLPPTALELVPAPDGGFRLHARFEGSRRGVERTASDLGWQTADEAFWAQHLRQGSGTWARISAPPRSLLELVRSIPAGQRWWCSPGVGVAHWLDAGDSEQVLRLRWAAEREGGSLVLLAAPAELKRQVGAWGTPPATLDWMRRLKDAFDPGHALSPGRYLV</sequence>
<dbReference type="InterPro" id="IPR036318">
    <property type="entry name" value="FAD-bd_PCMH-like_sf"/>
</dbReference>
<keyword evidence="1" id="KW-0285">Flavoprotein</keyword>
<evidence type="ECO:0000313" key="5">
    <source>
        <dbReference type="Proteomes" id="UP000612893"/>
    </source>
</evidence>
<reference evidence="4" key="1">
    <citation type="submission" date="2020-10" db="EMBL/GenBank/DDBJ databases">
        <title>Ca. Dormibacterota MAGs.</title>
        <authorList>
            <person name="Montgomery K."/>
        </authorList>
    </citation>
    <scope>NUCLEOTIDE SEQUENCE [LARGE SCALE GENOMIC DNA]</scope>
    <source>
        <strain evidence="4">SC8812_S17_10</strain>
    </source>
</reference>
<keyword evidence="2" id="KW-0274">FAD</keyword>
<dbReference type="GO" id="GO:0071949">
    <property type="term" value="F:FAD binding"/>
    <property type="evidence" value="ECO:0007669"/>
    <property type="project" value="InterPro"/>
</dbReference>
<dbReference type="SUPFAM" id="SSF56176">
    <property type="entry name" value="FAD-binding/transporter-associated domain-like"/>
    <property type="match status" value="1"/>
</dbReference>
<dbReference type="PANTHER" id="PTHR11748">
    <property type="entry name" value="D-LACTATE DEHYDROGENASE"/>
    <property type="match status" value="1"/>
</dbReference>
<dbReference type="PANTHER" id="PTHR11748:SF103">
    <property type="entry name" value="GLYCOLATE OXIDASE SUBUNIT GLCE"/>
    <property type="match status" value="1"/>
</dbReference>
<dbReference type="EMBL" id="JAEKNR010000178">
    <property type="protein sequence ID" value="MBJ7600000.1"/>
    <property type="molecule type" value="Genomic_DNA"/>
</dbReference>
<evidence type="ECO:0000256" key="1">
    <source>
        <dbReference type="ARBA" id="ARBA00022630"/>
    </source>
</evidence>
<dbReference type="Pfam" id="PF01565">
    <property type="entry name" value="FAD_binding_4"/>
    <property type="match status" value="1"/>
</dbReference>